<name>A0A317WWF7_9EURO</name>
<accession>A0A317WWF7</accession>
<gene>
    <name evidence="1" type="ORF">BO94DRAFT_23768</name>
</gene>
<dbReference type="OrthoDB" id="3009558at2759"/>
<reference evidence="1 2" key="1">
    <citation type="submission" date="2016-12" db="EMBL/GenBank/DDBJ databases">
        <title>The genomes of Aspergillus section Nigri reveals drivers in fungal speciation.</title>
        <authorList>
            <consortium name="DOE Joint Genome Institute"/>
            <person name="Vesth T.C."/>
            <person name="Nybo J."/>
            <person name="Theobald S."/>
            <person name="Brandl J."/>
            <person name="Frisvad J.C."/>
            <person name="Nielsen K.F."/>
            <person name="Lyhne E.K."/>
            <person name="Kogle M.E."/>
            <person name="Kuo A."/>
            <person name="Riley R."/>
            <person name="Clum A."/>
            <person name="Nolan M."/>
            <person name="Lipzen A."/>
            <person name="Salamov A."/>
            <person name="Henrissat B."/>
            <person name="Wiebenga A."/>
            <person name="De Vries R.P."/>
            <person name="Grigoriev I.V."/>
            <person name="Mortensen U.H."/>
            <person name="Andersen M.R."/>
            <person name="Baker S.E."/>
        </authorList>
    </citation>
    <scope>NUCLEOTIDE SEQUENCE [LARGE SCALE GENOMIC DNA]</scope>
    <source>
        <strain evidence="1 2">CBS 115572</strain>
    </source>
</reference>
<dbReference type="GeneID" id="37108484"/>
<evidence type="ECO:0000313" key="2">
    <source>
        <dbReference type="Proteomes" id="UP000246702"/>
    </source>
</evidence>
<dbReference type="STRING" id="1450535.A0A317WWF7"/>
<organism evidence="1 2">
    <name type="scientific">Aspergillus sclerotioniger CBS 115572</name>
    <dbReference type="NCBI Taxonomy" id="1450535"/>
    <lineage>
        <taxon>Eukaryota</taxon>
        <taxon>Fungi</taxon>
        <taxon>Dikarya</taxon>
        <taxon>Ascomycota</taxon>
        <taxon>Pezizomycotina</taxon>
        <taxon>Eurotiomycetes</taxon>
        <taxon>Eurotiomycetidae</taxon>
        <taxon>Eurotiales</taxon>
        <taxon>Aspergillaceae</taxon>
        <taxon>Aspergillus</taxon>
        <taxon>Aspergillus subgen. Circumdati</taxon>
    </lineage>
</organism>
<protein>
    <submittedName>
        <fullName evidence="1">Uncharacterized protein</fullName>
    </submittedName>
</protein>
<evidence type="ECO:0000313" key="1">
    <source>
        <dbReference type="EMBL" id="PWY90385.1"/>
    </source>
</evidence>
<sequence length="535" mass="59270">MVLPPMSVAKRPRIEHYPYPPIPQSNQDRLKNVAGEYNRPFKLRWIESLSLSQLGISAEVAIMRAELATAVTRENEGLIRSFHPSLASHEEVWVSESVFGPPVWVVGGPADKVEAAGQPIHFHPAHYSEYIGLSPLVFVFQYPHFGRDINPRRFLTRDDLDGIRECFPEAVGVEVLVAGFIVVLFEKRIQIKRAYERAWPIELGGLLAFFELANYSCTAAPMAAGVGVSTGSGYEHRRAGCMGLRLRLPDGSSAITTVTHGFVVNPSSSLLSQVGAWCRGFYSRIKEALMSYRPVHVEDEEVPPYLSTPDVLTNCPIGKRVWLANSHVKIGTITRTFDRPSAVRPYPAGYAHDLSLITDEALVELASPPGYPQVTEWGEYVAALEQQSVYAVCHHSYIDKWCCTTGTADGTLFKRATVVGSGYTWDKEYRTQNAFLLWHTGKEISPADGWSGSPLCLGRPQDATAKALVFQNLQRACRLGHSGQEVLIKGGFLLPAEIRKSEIESANVDGSRKFHTSPVRERSSVESYRRIVSGV</sequence>
<dbReference type="AlphaFoldDB" id="A0A317WWF7"/>
<proteinExistence type="predicted"/>
<keyword evidence="2" id="KW-1185">Reference proteome</keyword>
<dbReference type="Proteomes" id="UP000246702">
    <property type="component" value="Unassembled WGS sequence"/>
</dbReference>
<dbReference type="RefSeq" id="XP_025468763.1">
    <property type="nucleotide sequence ID" value="XM_025606341.1"/>
</dbReference>
<comment type="caution">
    <text evidence="1">The sequence shown here is derived from an EMBL/GenBank/DDBJ whole genome shotgun (WGS) entry which is preliminary data.</text>
</comment>
<dbReference type="EMBL" id="MSFK01000010">
    <property type="protein sequence ID" value="PWY90385.1"/>
    <property type="molecule type" value="Genomic_DNA"/>
</dbReference>